<accession>A0A1V4IBY4</accession>
<dbReference type="Gene3D" id="3.30.300.20">
    <property type="match status" value="1"/>
</dbReference>
<evidence type="ECO:0000256" key="1">
    <source>
        <dbReference type="ARBA" id="ARBA00022517"/>
    </source>
</evidence>
<comment type="subunit">
    <text evidence="2">Monomer. Binds 30S ribosomal subunits, but not 50S ribosomal subunits or 70S ribosomes.</text>
</comment>
<keyword evidence="2" id="KW-0963">Cytoplasm</keyword>
<dbReference type="STRING" id="29349.CLOTH_04180"/>
<dbReference type="EMBL" id="MZGW01000001">
    <property type="protein sequence ID" value="OPJ57135.1"/>
    <property type="molecule type" value="Genomic_DNA"/>
</dbReference>
<dbReference type="InterPro" id="IPR015946">
    <property type="entry name" value="KH_dom-like_a/b"/>
</dbReference>
<comment type="subcellular location">
    <subcellularLocation>
        <location evidence="2">Cytoplasm</location>
    </subcellularLocation>
</comment>
<dbReference type="HAMAP" id="MF_00003">
    <property type="entry name" value="RbfA"/>
    <property type="match status" value="1"/>
</dbReference>
<evidence type="ECO:0000313" key="4">
    <source>
        <dbReference type="Proteomes" id="UP000190140"/>
    </source>
</evidence>
<comment type="function">
    <text evidence="2">One of several proteins that assist in the late maturation steps of the functional core of the 30S ribosomal subunit. Associates with free 30S ribosomal subunits (but not with 30S subunits that are part of 70S ribosomes or polysomes). Required for efficient processing of 16S rRNA. May interact with the 5'-terminal helix region of 16S rRNA.</text>
</comment>
<dbReference type="PANTHER" id="PTHR33515:SF1">
    <property type="entry name" value="RIBOSOME-BINDING FACTOR A, CHLOROPLASTIC-RELATED"/>
    <property type="match status" value="1"/>
</dbReference>
<proteinExistence type="inferred from homology"/>
<dbReference type="InterPro" id="IPR020053">
    <property type="entry name" value="Ribosome-bd_factorA_CS"/>
</dbReference>
<reference evidence="3 4" key="1">
    <citation type="submission" date="2017-03" db="EMBL/GenBank/DDBJ databases">
        <title>Genome sequence of Clostridium thermoalcaliphilum DSM 7309.</title>
        <authorList>
            <person name="Poehlein A."/>
            <person name="Daniel R."/>
        </authorList>
    </citation>
    <scope>NUCLEOTIDE SEQUENCE [LARGE SCALE GENOMIC DNA]</scope>
    <source>
        <strain evidence="3 4">DSM 7309</strain>
    </source>
</reference>
<evidence type="ECO:0000256" key="2">
    <source>
        <dbReference type="HAMAP-Rule" id="MF_00003"/>
    </source>
</evidence>
<dbReference type="Pfam" id="PF02033">
    <property type="entry name" value="RBFA"/>
    <property type="match status" value="1"/>
</dbReference>
<dbReference type="GO" id="GO:0005829">
    <property type="term" value="C:cytosol"/>
    <property type="evidence" value="ECO:0007669"/>
    <property type="project" value="TreeGrafter"/>
</dbReference>
<dbReference type="InterPro" id="IPR023799">
    <property type="entry name" value="RbfA_dom_sf"/>
</dbReference>
<dbReference type="Proteomes" id="UP000190140">
    <property type="component" value="Unassembled WGS sequence"/>
</dbReference>
<dbReference type="GO" id="GO:0043024">
    <property type="term" value="F:ribosomal small subunit binding"/>
    <property type="evidence" value="ECO:0007669"/>
    <property type="project" value="TreeGrafter"/>
</dbReference>
<comment type="similarity">
    <text evidence="2">Belongs to the RbfA family.</text>
</comment>
<dbReference type="PROSITE" id="PS01319">
    <property type="entry name" value="RBFA"/>
    <property type="match status" value="1"/>
</dbReference>
<dbReference type="AlphaFoldDB" id="A0A1V4IBY4"/>
<keyword evidence="4" id="KW-1185">Reference proteome</keyword>
<dbReference type="GO" id="GO:0030490">
    <property type="term" value="P:maturation of SSU-rRNA"/>
    <property type="evidence" value="ECO:0007669"/>
    <property type="project" value="UniProtKB-UniRule"/>
</dbReference>
<keyword evidence="1 2" id="KW-0690">Ribosome biogenesis</keyword>
<protein>
    <recommendedName>
        <fullName evidence="2">Ribosome-binding factor A</fullName>
    </recommendedName>
</protein>
<dbReference type="NCBIfam" id="TIGR00082">
    <property type="entry name" value="rbfA"/>
    <property type="match status" value="1"/>
</dbReference>
<comment type="caution">
    <text evidence="3">The sequence shown here is derived from an EMBL/GenBank/DDBJ whole genome shotgun (WGS) entry which is preliminary data.</text>
</comment>
<organism evidence="3 4">
    <name type="scientific">Alkalithermobacter paradoxus</name>
    <dbReference type="NCBI Taxonomy" id="29349"/>
    <lineage>
        <taxon>Bacteria</taxon>
        <taxon>Bacillati</taxon>
        <taxon>Bacillota</taxon>
        <taxon>Clostridia</taxon>
        <taxon>Peptostreptococcales</taxon>
        <taxon>Tepidibacteraceae</taxon>
        <taxon>Alkalithermobacter</taxon>
    </lineage>
</organism>
<dbReference type="OrthoDB" id="307788at2"/>
<dbReference type="InterPro" id="IPR000238">
    <property type="entry name" value="RbfA"/>
</dbReference>
<dbReference type="PANTHER" id="PTHR33515">
    <property type="entry name" value="RIBOSOME-BINDING FACTOR A, CHLOROPLASTIC-RELATED"/>
    <property type="match status" value="1"/>
</dbReference>
<sequence length="120" mass="13806">MAYPRTKRISEEIKKVVSKLILQDIKDPRVTSLVSVVDVDVTSDLKYAYVYISVLGSEKNNTLDGLKNASGFIRREVGKQIKLRYTPEIIFKLDESIEKGIHMSRLIQNLHLQKENDENE</sequence>
<name>A0A1V4IBY4_9FIRM</name>
<evidence type="ECO:0000313" key="3">
    <source>
        <dbReference type="EMBL" id="OPJ57135.1"/>
    </source>
</evidence>
<dbReference type="RefSeq" id="WP_079410757.1">
    <property type="nucleotide sequence ID" value="NZ_MZGW01000001.1"/>
</dbReference>
<gene>
    <name evidence="2 3" type="primary">rbfA</name>
    <name evidence="3" type="ORF">CLOTH_04180</name>
</gene>
<dbReference type="SUPFAM" id="SSF89919">
    <property type="entry name" value="Ribosome-binding factor A, RbfA"/>
    <property type="match status" value="1"/>
</dbReference>